<accession>A0AC58U3J4</accession>
<reference evidence="2" key="2">
    <citation type="submission" date="2025-08" db="UniProtKB">
        <authorList>
            <consortium name="RefSeq"/>
        </authorList>
    </citation>
    <scope>IDENTIFICATION</scope>
    <source>
        <tissue evidence="2">Leaf</tissue>
    </source>
</reference>
<organism evidence="1 2">
    <name type="scientific">Nicotiana tabacum</name>
    <name type="common">Common tobacco</name>
    <dbReference type="NCBI Taxonomy" id="4097"/>
    <lineage>
        <taxon>Eukaryota</taxon>
        <taxon>Viridiplantae</taxon>
        <taxon>Streptophyta</taxon>
        <taxon>Embryophyta</taxon>
        <taxon>Tracheophyta</taxon>
        <taxon>Spermatophyta</taxon>
        <taxon>Magnoliopsida</taxon>
        <taxon>eudicotyledons</taxon>
        <taxon>Gunneridae</taxon>
        <taxon>Pentapetalae</taxon>
        <taxon>asterids</taxon>
        <taxon>lamiids</taxon>
        <taxon>Solanales</taxon>
        <taxon>Solanaceae</taxon>
        <taxon>Nicotianoideae</taxon>
        <taxon>Nicotianeae</taxon>
        <taxon>Nicotiana</taxon>
    </lineage>
</organism>
<evidence type="ECO:0000313" key="2">
    <source>
        <dbReference type="RefSeq" id="XP_075104051.1"/>
    </source>
</evidence>
<gene>
    <name evidence="2" type="primary">LOC142178442</name>
</gene>
<dbReference type="RefSeq" id="XP_075104051.1">
    <property type="nucleotide sequence ID" value="XM_075247950.1"/>
</dbReference>
<proteinExistence type="predicted"/>
<evidence type="ECO:0000313" key="1">
    <source>
        <dbReference type="Proteomes" id="UP000790787"/>
    </source>
</evidence>
<protein>
    <submittedName>
        <fullName evidence="2">Uncharacterized protein LOC142178442</fullName>
    </submittedName>
</protein>
<keyword evidence="1" id="KW-1185">Reference proteome</keyword>
<reference evidence="1" key="1">
    <citation type="journal article" date="2014" name="Nat. Commun.">
        <title>The tobacco genome sequence and its comparison with those of tomato and potato.</title>
        <authorList>
            <person name="Sierro N."/>
            <person name="Battey J.N."/>
            <person name="Ouadi S."/>
            <person name="Bakaher N."/>
            <person name="Bovet L."/>
            <person name="Willig A."/>
            <person name="Goepfert S."/>
            <person name="Peitsch M.C."/>
            <person name="Ivanov N.V."/>
        </authorList>
    </citation>
    <scope>NUCLEOTIDE SEQUENCE [LARGE SCALE GENOMIC DNA]</scope>
</reference>
<dbReference type="Proteomes" id="UP000790787">
    <property type="component" value="Chromosome 3"/>
</dbReference>
<sequence length="172" mass="20162">MLQTLKDNLTQAQACMKFYADRLRSERILEVGDQVYLKLQPYRQSSIDVRRNMKLCAKYYGPYKIEQKIRSIAYRLQLSLKSQIHPVFHVSQPKRRIGSTIVLAQQPSLCDMEGKVLIQPVAILQRKMIRVNNGVGVKVLVQWANLSEKEVSWEDWSYIKHRFPEFVAQLRP</sequence>
<name>A0AC58U3J4_TOBAC</name>